<evidence type="ECO:0000256" key="1">
    <source>
        <dbReference type="SAM" id="MobiDB-lite"/>
    </source>
</evidence>
<comment type="caution">
    <text evidence="3">The sequence shown here is derived from an EMBL/GenBank/DDBJ whole genome shotgun (WGS) entry which is preliminary data.</text>
</comment>
<evidence type="ECO:0000313" key="3">
    <source>
        <dbReference type="EMBL" id="MDI1490210.1"/>
    </source>
</evidence>
<evidence type="ECO:0000259" key="2">
    <source>
        <dbReference type="Pfam" id="PF00339"/>
    </source>
</evidence>
<dbReference type="AlphaFoldDB" id="A0AA43QPH2"/>
<dbReference type="GO" id="GO:0031625">
    <property type="term" value="F:ubiquitin protein ligase binding"/>
    <property type="evidence" value="ECO:0007669"/>
    <property type="project" value="TreeGrafter"/>
</dbReference>
<dbReference type="Gene3D" id="2.60.40.640">
    <property type="match status" value="1"/>
</dbReference>
<dbReference type="GO" id="GO:0005829">
    <property type="term" value="C:cytosol"/>
    <property type="evidence" value="ECO:0007669"/>
    <property type="project" value="TreeGrafter"/>
</dbReference>
<dbReference type="GO" id="GO:0005886">
    <property type="term" value="C:plasma membrane"/>
    <property type="evidence" value="ECO:0007669"/>
    <property type="project" value="TreeGrafter"/>
</dbReference>
<protein>
    <recommendedName>
        <fullName evidence="2">Arrestin-like N-terminal domain-containing protein</fullName>
    </recommendedName>
</protein>
<name>A0AA43QPH2_9LECA</name>
<sequence>MSYSSPLRVQLQHKHTSFTNLDEISGRVFLSLVSQETIAAITVKLEGESRTRLAGSTLPGSYDPYSRDQTQLEVHKLLYKVVTVFPTPDITARTSSRNQYTLPPGHYEYPFKFKIPFNNDCIANSSVLANLSTMSALRFDTMQGIPAHVKKTLPPTMGGFPGQAEIQYFIKATVQRPAFYKENWRFNSNFLFFPIEPPRPPPNRRESFARVQHQFAPPSIATPEKSNNPFRKSSASWSGAGTSPPSISIEGRLPDPAIITCNEALPLRILVNKLNSSDATIYLQMLQIELIAFTTIRAHQLRRNEMSSWVILSTSNMRMPLDEADTTTAIPIEIPSTLWKQRPLPNNVSPTFATCNIVRSYRLHLKVGLSWGSAGKIHPEMSIQLLRMPVEVYSGIAPPQALLNAMSNLPSSQTSTQPNQPPPTPMRPGAASSGGLPGYSQAPPPASAPQGASDHIEPSPGDIPPDAPPSYEDAIADDIGPIDGPRRDYQQATDQVAPDEKGRGRLFADRSS</sequence>
<dbReference type="CDD" id="cd22952">
    <property type="entry name" value="ART10-like"/>
    <property type="match status" value="1"/>
</dbReference>
<feature type="compositionally biased region" description="Polar residues" evidence="1">
    <location>
        <begin position="224"/>
        <end position="246"/>
    </location>
</feature>
<dbReference type="Proteomes" id="UP001161017">
    <property type="component" value="Unassembled WGS sequence"/>
</dbReference>
<dbReference type="PANTHER" id="PTHR11188">
    <property type="entry name" value="ARRESTIN DOMAIN CONTAINING PROTEIN"/>
    <property type="match status" value="1"/>
</dbReference>
<dbReference type="PANTHER" id="PTHR11188:SF166">
    <property type="entry name" value="ARRESTIN (OR S-ANTIGEN), N-TERMINAL DOMAIN PROTEIN (AFU_ORTHOLOGUE AFUA_7G02050)"/>
    <property type="match status" value="1"/>
</dbReference>
<accession>A0AA43QPH2</accession>
<dbReference type="Pfam" id="PF00339">
    <property type="entry name" value="Arrestin_N"/>
    <property type="match status" value="1"/>
</dbReference>
<reference evidence="3" key="1">
    <citation type="journal article" date="2023" name="Genome Biol. Evol.">
        <title>First Whole Genome Sequence and Flow Cytometry Genome Size Data for the Lichen-Forming Fungus Ramalina farinacea (Ascomycota).</title>
        <authorList>
            <person name="Llewellyn T."/>
            <person name="Mian S."/>
            <person name="Hill R."/>
            <person name="Leitch I.J."/>
            <person name="Gaya E."/>
        </authorList>
    </citation>
    <scope>NUCLEOTIDE SEQUENCE</scope>
    <source>
        <strain evidence="3">LIQ254RAFAR</strain>
    </source>
</reference>
<dbReference type="InterPro" id="IPR050357">
    <property type="entry name" value="Arrestin_domain-protein"/>
</dbReference>
<feature type="region of interest" description="Disordered" evidence="1">
    <location>
        <begin position="408"/>
        <end position="512"/>
    </location>
</feature>
<dbReference type="InterPro" id="IPR011021">
    <property type="entry name" value="Arrestin-like_N"/>
</dbReference>
<keyword evidence="4" id="KW-1185">Reference proteome</keyword>
<gene>
    <name evidence="3" type="ORF">OHK93_001410</name>
</gene>
<dbReference type="GO" id="GO:0030674">
    <property type="term" value="F:protein-macromolecule adaptor activity"/>
    <property type="evidence" value="ECO:0007669"/>
    <property type="project" value="TreeGrafter"/>
</dbReference>
<feature type="compositionally biased region" description="Basic and acidic residues" evidence="1">
    <location>
        <begin position="498"/>
        <end position="512"/>
    </location>
</feature>
<organism evidence="3 4">
    <name type="scientific">Ramalina farinacea</name>
    <dbReference type="NCBI Taxonomy" id="258253"/>
    <lineage>
        <taxon>Eukaryota</taxon>
        <taxon>Fungi</taxon>
        <taxon>Dikarya</taxon>
        <taxon>Ascomycota</taxon>
        <taxon>Pezizomycotina</taxon>
        <taxon>Lecanoromycetes</taxon>
        <taxon>OSLEUM clade</taxon>
        <taxon>Lecanoromycetidae</taxon>
        <taxon>Lecanorales</taxon>
        <taxon>Lecanorineae</taxon>
        <taxon>Ramalinaceae</taxon>
        <taxon>Ramalina</taxon>
    </lineage>
</organism>
<dbReference type="EMBL" id="JAPUFD010000011">
    <property type="protein sequence ID" value="MDI1490210.1"/>
    <property type="molecule type" value="Genomic_DNA"/>
</dbReference>
<feature type="region of interest" description="Disordered" evidence="1">
    <location>
        <begin position="217"/>
        <end position="249"/>
    </location>
</feature>
<evidence type="ECO:0000313" key="4">
    <source>
        <dbReference type="Proteomes" id="UP001161017"/>
    </source>
</evidence>
<feature type="domain" description="Arrestin-like N-terminal" evidence="2">
    <location>
        <begin position="8"/>
        <end position="183"/>
    </location>
</feature>
<dbReference type="SUPFAM" id="SSF81296">
    <property type="entry name" value="E set domains"/>
    <property type="match status" value="1"/>
</dbReference>
<dbReference type="GO" id="GO:0070086">
    <property type="term" value="P:ubiquitin-dependent endocytosis"/>
    <property type="evidence" value="ECO:0007669"/>
    <property type="project" value="TreeGrafter"/>
</dbReference>
<dbReference type="InterPro" id="IPR014756">
    <property type="entry name" value="Ig_E-set"/>
</dbReference>
<proteinExistence type="predicted"/>
<dbReference type="InterPro" id="IPR014752">
    <property type="entry name" value="Arrestin-like_C"/>
</dbReference>